<gene>
    <name evidence="1" type="ORF">SVUK_LOCUS8247</name>
</gene>
<organism evidence="1 2">
    <name type="scientific">Strongylus vulgaris</name>
    <name type="common">Blood worm</name>
    <dbReference type="NCBI Taxonomy" id="40348"/>
    <lineage>
        <taxon>Eukaryota</taxon>
        <taxon>Metazoa</taxon>
        <taxon>Ecdysozoa</taxon>
        <taxon>Nematoda</taxon>
        <taxon>Chromadorea</taxon>
        <taxon>Rhabditida</taxon>
        <taxon>Rhabditina</taxon>
        <taxon>Rhabditomorpha</taxon>
        <taxon>Strongyloidea</taxon>
        <taxon>Strongylidae</taxon>
        <taxon>Strongylus</taxon>
    </lineage>
</organism>
<keyword evidence="2" id="KW-1185">Reference proteome</keyword>
<proteinExistence type="predicted"/>
<evidence type="ECO:0000313" key="2">
    <source>
        <dbReference type="Proteomes" id="UP000270094"/>
    </source>
</evidence>
<accession>A0A3P7J0X4</accession>
<sequence>MSVGEPPEQQYSSSVGVDENGDVVYQHGGAVQMYGQEPQLIRMEDGRLVQMIEHGAGQEVQYEEVQVCFTKYAFFD</sequence>
<protein>
    <submittedName>
        <fullName evidence="1">Uncharacterized protein</fullName>
    </submittedName>
</protein>
<dbReference type="AlphaFoldDB" id="A0A3P7J0X4"/>
<evidence type="ECO:0000313" key="1">
    <source>
        <dbReference type="EMBL" id="VDM73249.1"/>
    </source>
</evidence>
<reference evidence="1 2" key="1">
    <citation type="submission" date="2018-11" db="EMBL/GenBank/DDBJ databases">
        <authorList>
            <consortium name="Pathogen Informatics"/>
        </authorList>
    </citation>
    <scope>NUCLEOTIDE SEQUENCE [LARGE SCALE GENOMIC DNA]</scope>
</reference>
<dbReference type="Proteomes" id="UP000270094">
    <property type="component" value="Unassembled WGS sequence"/>
</dbReference>
<dbReference type="EMBL" id="UYYB01029666">
    <property type="protein sequence ID" value="VDM73249.1"/>
    <property type="molecule type" value="Genomic_DNA"/>
</dbReference>
<name>A0A3P7J0X4_STRVU</name>